<dbReference type="PRINTS" id="PR01657">
    <property type="entry name" value="MCMFAMILY"/>
</dbReference>
<dbReference type="Pfam" id="PF17207">
    <property type="entry name" value="MCM_OB"/>
    <property type="match status" value="2"/>
</dbReference>
<name>A0A4Q9L4D1_9MICR</name>
<dbReference type="InterPro" id="IPR027925">
    <property type="entry name" value="MCM_N"/>
</dbReference>
<dbReference type="GO" id="GO:0000727">
    <property type="term" value="P:double-strand break repair via break-induced replication"/>
    <property type="evidence" value="ECO:0007669"/>
    <property type="project" value="TreeGrafter"/>
</dbReference>
<dbReference type="GO" id="GO:0006279">
    <property type="term" value="P:premeiotic DNA replication"/>
    <property type="evidence" value="ECO:0007669"/>
    <property type="project" value="UniProtKB-ARBA"/>
</dbReference>
<dbReference type="PROSITE" id="PS50051">
    <property type="entry name" value="MCM_2"/>
    <property type="match status" value="1"/>
</dbReference>
<evidence type="ECO:0000256" key="4">
    <source>
        <dbReference type="ARBA" id="ARBA00022741"/>
    </source>
</evidence>
<organism evidence="12 13">
    <name type="scientific">Hamiltosporidium magnivora</name>
    <dbReference type="NCBI Taxonomy" id="148818"/>
    <lineage>
        <taxon>Eukaryota</taxon>
        <taxon>Fungi</taxon>
        <taxon>Fungi incertae sedis</taxon>
        <taxon>Microsporidia</taxon>
        <taxon>Dubosqiidae</taxon>
        <taxon>Hamiltosporidium</taxon>
    </lineage>
</organism>
<dbReference type="PANTHER" id="PTHR11630">
    <property type="entry name" value="DNA REPLICATION LICENSING FACTOR MCM FAMILY MEMBER"/>
    <property type="match status" value="1"/>
</dbReference>
<dbReference type="GO" id="GO:0006271">
    <property type="term" value="P:DNA strand elongation involved in DNA replication"/>
    <property type="evidence" value="ECO:0007669"/>
    <property type="project" value="TreeGrafter"/>
</dbReference>
<dbReference type="VEuPathDB" id="MicrosporidiaDB:CWI36_1141p0020"/>
<dbReference type="SMART" id="SM00350">
    <property type="entry name" value="MCM"/>
    <property type="match status" value="1"/>
</dbReference>
<feature type="region of interest" description="Disordered" evidence="10">
    <location>
        <begin position="762"/>
        <end position="823"/>
    </location>
</feature>
<dbReference type="GO" id="GO:0005524">
    <property type="term" value="F:ATP binding"/>
    <property type="evidence" value="ECO:0007669"/>
    <property type="project" value="UniProtKB-KW"/>
</dbReference>
<evidence type="ECO:0000259" key="11">
    <source>
        <dbReference type="PROSITE" id="PS50051"/>
    </source>
</evidence>
<keyword evidence="5" id="KW-0378">Hydrolase</keyword>
<evidence type="ECO:0000256" key="7">
    <source>
        <dbReference type="ARBA" id="ARBA00022840"/>
    </source>
</evidence>
<evidence type="ECO:0000256" key="5">
    <source>
        <dbReference type="ARBA" id="ARBA00022801"/>
    </source>
</evidence>
<dbReference type="Pfam" id="PF17855">
    <property type="entry name" value="MCM_lid"/>
    <property type="match status" value="1"/>
</dbReference>
<gene>
    <name evidence="12" type="ORF">CWI36_1141p0020</name>
</gene>
<evidence type="ECO:0000256" key="1">
    <source>
        <dbReference type="ARBA" id="ARBA00008010"/>
    </source>
</evidence>
<dbReference type="InterPro" id="IPR027417">
    <property type="entry name" value="P-loop_NTPase"/>
</dbReference>
<evidence type="ECO:0000256" key="10">
    <source>
        <dbReference type="SAM" id="MobiDB-lite"/>
    </source>
</evidence>
<comment type="caution">
    <text evidence="12">The sequence shown here is derived from an EMBL/GenBank/DDBJ whole genome shotgun (WGS) entry which is preliminary data.</text>
</comment>
<dbReference type="Proteomes" id="UP000291404">
    <property type="component" value="Unassembled WGS sequence"/>
</dbReference>
<feature type="compositionally biased region" description="Basic and acidic residues" evidence="10">
    <location>
        <begin position="460"/>
        <end position="492"/>
    </location>
</feature>
<dbReference type="InterPro" id="IPR031327">
    <property type="entry name" value="MCM"/>
</dbReference>
<proteinExistence type="inferred from homology"/>
<keyword evidence="6" id="KW-0347">Helicase</keyword>
<evidence type="ECO:0000256" key="8">
    <source>
        <dbReference type="ARBA" id="ARBA00023125"/>
    </source>
</evidence>
<keyword evidence="3" id="KW-0235">DNA replication</keyword>
<dbReference type="SUPFAM" id="SSF50249">
    <property type="entry name" value="Nucleic acid-binding proteins"/>
    <property type="match status" value="1"/>
</dbReference>
<evidence type="ECO:0000256" key="6">
    <source>
        <dbReference type="ARBA" id="ARBA00022806"/>
    </source>
</evidence>
<dbReference type="STRING" id="148818.A0A4Q9L4D1"/>
<feature type="region of interest" description="Disordered" evidence="10">
    <location>
        <begin position="457"/>
        <end position="492"/>
    </location>
</feature>
<dbReference type="InterPro" id="IPR012340">
    <property type="entry name" value="NA-bd_OB-fold"/>
</dbReference>
<dbReference type="GO" id="GO:0003697">
    <property type="term" value="F:single-stranded DNA binding"/>
    <property type="evidence" value="ECO:0007669"/>
    <property type="project" value="TreeGrafter"/>
</dbReference>
<evidence type="ECO:0000256" key="9">
    <source>
        <dbReference type="RuleBase" id="RU004070"/>
    </source>
</evidence>
<protein>
    <recommendedName>
        <fullName evidence="2">DNA helicase</fullName>
        <ecNumber evidence="2">3.6.4.12</ecNumber>
    </recommendedName>
</protein>
<dbReference type="GO" id="GO:0042555">
    <property type="term" value="C:MCM complex"/>
    <property type="evidence" value="ECO:0007669"/>
    <property type="project" value="UniProtKB-ARBA"/>
</dbReference>
<dbReference type="GO" id="GO:1902975">
    <property type="term" value="P:mitotic DNA replication initiation"/>
    <property type="evidence" value="ECO:0007669"/>
    <property type="project" value="TreeGrafter"/>
</dbReference>
<dbReference type="AlphaFoldDB" id="A0A4Q9L4D1"/>
<dbReference type="Gene3D" id="2.40.50.140">
    <property type="entry name" value="Nucleic acid-binding proteins"/>
    <property type="match status" value="1"/>
</dbReference>
<evidence type="ECO:0000313" key="13">
    <source>
        <dbReference type="Proteomes" id="UP000291404"/>
    </source>
</evidence>
<keyword evidence="13" id="KW-1185">Reference proteome</keyword>
<dbReference type="PANTHER" id="PTHR11630:SF66">
    <property type="entry name" value="DNA REPLICATION LICENSING FACTOR MCM4"/>
    <property type="match status" value="1"/>
</dbReference>
<dbReference type="Pfam" id="PF00493">
    <property type="entry name" value="MCM"/>
    <property type="match status" value="1"/>
</dbReference>
<keyword evidence="4 9" id="KW-0547">Nucleotide-binding</keyword>
<evidence type="ECO:0000256" key="2">
    <source>
        <dbReference type="ARBA" id="ARBA00012551"/>
    </source>
</evidence>
<feature type="domain" description="MCM C-terminal AAA(+) ATPase" evidence="11">
    <location>
        <begin position="542"/>
        <end position="747"/>
    </location>
</feature>
<dbReference type="VEuPathDB" id="MicrosporidiaDB:CWI39_1688p0010"/>
<dbReference type="GO" id="GO:0005656">
    <property type="term" value="C:nuclear pre-replicative complex"/>
    <property type="evidence" value="ECO:0007669"/>
    <property type="project" value="UniProtKB-ARBA"/>
</dbReference>
<evidence type="ECO:0000313" key="12">
    <source>
        <dbReference type="EMBL" id="TBU02324.1"/>
    </source>
</evidence>
<dbReference type="GO" id="GO:0043596">
    <property type="term" value="C:nuclear replication fork"/>
    <property type="evidence" value="ECO:0007669"/>
    <property type="project" value="UniProtKB-ARBA"/>
</dbReference>
<dbReference type="GO" id="GO:0031261">
    <property type="term" value="C:DNA replication preinitiation complex"/>
    <property type="evidence" value="ECO:0007669"/>
    <property type="project" value="UniProtKB-ARBA"/>
</dbReference>
<keyword evidence="7 9" id="KW-0067">ATP-binding</keyword>
<dbReference type="EC" id="3.6.4.12" evidence="2"/>
<evidence type="ECO:0000256" key="3">
    <source>
        <dbReference type="ARBA" id="ARBA00022705"/>
    </source>
</evidence>
<feature type="compositionally biased region" description="Basic and acidic residues" evidence="10">
    <location>
        <begin position="768"/>
        <end position="821"/>
    </location>
</feature>
<dbReference type="EMBL" id="PITI01001141">
    <property type="protein sequence ID" value="TBU02324.1"/>
    <property type="molecule type" value="Genomic_DNA"/>
</dbReference>
<dbReference type="Pfam" id="PF14551">
    <property type="entry name" value="MCM_N"/>
    <property type="match status" value="1"/>
</dbReference>
<dbReference type="InterPro" id="IPR001208">
    <property type="entry name" value="MCM_dom"/>
</dbReference>
<reference evidence="12 13" key="1">
    <citation type="submission" date="2017-12" db="EMBL/GenBank/DDBJ databases">
        <authorList>
            <person name="Pombert J.-F."/>
            <person name="Haag K.L."/>
            <person name="Ebert D."/>
        </authorList>
    </citation>
    <scope>NUCLEOTIDE SEQUENCE [LARGE SCALE GENOMIC DNA]</scope>
    <source>
        <strain evidence="12">BE-OM-2</strain>
    </source>
</reference>
<keyword evidence="8 9" id="KW-0238">DNA-binding</keyword>
<dbReference type="InterPro" id="IPR041562">
    <property type="entry name" value="MCM_lid"/>
</dbReference>
<dbReference type="VEuPathDB" id="MicrosporidiaDB:CWI39_1688p0020"/>
<sequence>MENQDNFSSAFSYEEASQDIISINYTPSQTEPSSSLYSQPLIETERVKVIWGTNINVQEVSDTFKEFIRTFTDTSSSCRDNKCNIGDGDSNNNNIENNHNIDNNCNNGNNGNIENNNNIDNTNTNNHPNINYNTNTNNHLNNYTYLDQLHSISLTHHNIFYLNCTHIKHLPLHTQLLTYPQEIIPILQHSLQELLYEISPNTCISIILSPYNIGKLLNIRNINPKDIDKIVEVRGMVIRISNVIPEMYKCVFECVVCQRVVVSDSEGSISVIGNNNNIFSTSVIDSTRVIDSTSVVGNISNNISNTNISNISNNIYTNTNTNTNTNNNTNIYTNIPNNNIPNNNISSGKNIAHPTDCVCGSRFSYKLLHNKSMFSDKQIVKIQEHPYNIPHASTPLTVTLILTNNLVDSLLPGDKVIVCGILRGTAVRQVNGFKMNSVFRCYVEVLNSGVKGVDMLGGDNKGDSNMDSRECDSKGDTNMDSRECDNNMDSREYDNKGYNKGYSIDSNTNISNNPVYTNTNIYANNDTTPSISLPFTNTPPFTYSTLYNSIAPSVYGLENVKKALLLQLFGGVTKECLNTRFRGDINILLAGDPGVSKSQILSFIHRISPRGMYTSGRGSSAVGLTACVSRDIDTKQFILEPGALVLSDLGLCCIDEFDKMNESVRSVLHEVMEQQTVSIAKAGIITTLNSRCSILASCNPVDSKYNCKKSIVENIHLPCTLLSRFDVICVIVDKYEEENDRRVSKHILEMYSDGVGDRVGNRCGSSDISKDSIRDNIRDNSKNDCKDNKDDRRGNKDNIRKDNSKDNSKDNIRDNRRDNKQDGIIPLPVDVLTGYIQICRRITPVMSDEGMEVLRDEYCMLRGLDNGKSITATTRQLESMIRLSEAHARMRMSKVVEGKDVREVVSIIKESMLLYAIDPISGKIDMDVVISGRSRSWRESVDRVKKEILGVVRDRCCIGEVVRVLGGEERLVVEGVRELDNEEVLFYDEKSEERVLDNEEVLFYDEKSEERVLDNEDDSIVRGWGKNSIVEESKDKGYTLLCLMVLIQYDEDSDSLFEGISDLNRDNYDLNLGVALSMSLGEELKVKNPSAVQKDVDEYLERLLNNKEE</sequence>
<dbReference type="InterPro" id="IPR033762">
    <property type="entry name" value="MCM_OB"/>
</dbReference>
<dbReference type="Gene3D" id="3.40.50.300">
    <property type="entry name" value="P-loop containing nucleotide triphosphate hydrolases"/>
    <property type="match status" value="1"/>
</dbReference>
<dbReference type="GO" id="GO:0017116">
    <property type="term" value="F:single-stranded DNA helicase activity"/>
    <property type="evidence" value="ECO:0007669"/>
    <property type="project" value="TreeGrafter"/>
</dbReference>
<dbReference type="GO" id="GO:0016787">
    <property type="term" value="F:hydrolase activity"/>
    <property type="evidence" value="ECO:0007669"/>
    <property type="project" value="UniProtKB-KW"/>
</dbReference>
<accession>A0A4Q9L4D1</accession>
<dbReference type="SUPFAM" id="SSF52540">
    <property type="entry name" value="P-loop containing nucleoside triphosphate hydrolases"/>
    <property type="match status" value="1"/>
</dbReference>
<comment type="similarity">
    <text evidence="1 9">Belongs to the MCM family.</text>
</comment>